<evidence type="ECO:0000256" key="1">
    <source>
        <dbReference type="SAM" id="Phobius"/>
    </source>
</evidence>
<feature type="transmembrane region" description="Helical" evidence="1">
    <location>
        <begin position="74"/>
        <end position="94"/>
    </location>
</feature>
<keyword evidence="1" id="KW-0812">Transmembrane</keyword>
<organism evidence="2 3">
    <name type="scientific">Ornithinimicrobium pekingense</name>
    <dbReference type="NCBI Taxonomy" id="384677"/>
    <lineage>
        <taxon>Bacteria</taxon>
        <taxon>Bacillati</taxon>
        <taxon>Actinomycetota</taxon>
        <taxon>Actinomycetes</taxon>
        <taxon>Micrococcales</taxon>
        <taxon>Ornithinimicrobiaceae</taxon>
        <taxon>Ornithinimicrobium</taxon>
    </lineage>
</organism>
<keyword evidence="1" id="KW-1133">Transmembrane helix</keyword>
<keyword evidence="1" id="KW-0472">Membrane</keyword>
<protein>
    <recommendedName>
        <fullName evidence="4">DUF3147 family protein</fullName>
    </recommendedName>
</protein>
<name>A0ABQ2FC08_9MICO</name>
<dbReference type="Proteomes" id="UP000662111">
    <property type="component" value="Unassembled WGS sequence"/>
</dbReference>
<reference evidence="3" key="1">
    <citation type="journal article" date="2019" name="Int. J. Syst. Evol. Microbiol.">
        <title>The Global Catalogue of Microorganisms (GCM) 10K type strain sequencing project: providing services to taxonomists for standard genome sequencing and annotation.</title>
        <authorList>
            <consortium name="The Broad Institute Genomics Platform"/>
            <consortium name="The Broad Institute Genome Sequencing Center for Infectious Disease"/>
            <person name="Wu L."/>
            <person name="Ma J."/>
        </authorList>
    </citation>
    <scope>NUCLEOTIDE SEQUENCE [LARGE SCALE GENOMIC DNA]</scope>
    <source>
        <strain evidence="3">CGMCC 1.5362</strain>
    </source>
</reference>
<comment type="caution">
    <text evidence="2">The sequence shown here is derived from an EMBL/GenBank/DDBJ whole genome shotgun (WGS) entry which is preliminary data.</text>
</comment>
<feature type="transmembrane region" description="Helical" evidence="1">
    <location>
        <begin position="100"/>
        <end position="119"/>
    </location>
</feature>
<sequence>MTLSPRGASAVVHGSPGKGWMIMLVGGVMAWISGQSWSTGRGFGEVFSLLMAYGTLAALAVPATLVAGRSSKPWLIGLAGLMGMTIPWFFDLAVEFGGEGIWLTSLVILVTSWTVTFVVSWGTRWVARYADQHHL</sequence>
<proteinExistence type="predicted"/>
<evidence type="ECO:0000313" key="3">
    <source>
        <dbReference type="Proteomes" id="UP000662111"/>
    </source>
</evidence>
<feature type="transmembrane region" description="Helical" evidence="1">
    <location>
        <begin position="20"/>
        <end position="40"/>
    </location>
</feature>
<accession>A0ABQ2FC08</accession>
<gene>
    <name evidence="2" type="ORF">GCM10011509_29110</name>
</gene>
<dbReference type="EMBL" id="BMLB01000006">
    <property type="protein sequence ID" value="GGK78753.1"/>
    <property type="molecule type" value="Genomic_DNA"/>
</dbReference>
<evidence type="ECO:0008006" key="4">
    <source>
        <dbReference type="Google" id="ProtNLM"/>
    </source>
</evidence>
<dbReference type="RefSeq" id="WP_022922174.1">
    <property type="nucleotide sequence ID" value="NZ_BMLB01000006.1"/>
</dbReference>
<keyword evidence="3" id="KW-1185">Reference proteome</keyword>
<evidence type="ECO:0000313" key="2">
    <source>
        <dbReference type="EMBL" id="GGK78753.1"/>
    </source>
</evidence>
<feature type="transmembrane region" description="Helical" evidence="1">
    <location>
        <begin position="46"/>
        <end position="67"/>
    </location>
</feature>